<proteinExistence type="predicted"/>
<feature type="compositionally biased region" description="Acidic residues" evidence="1">
    <location>
        <begin position="1"/>
        <end position="12"/>
    </location>
</feature>
<evidence type="ECO:0000313" key="3">
    <source>
        <dbReference type="Proteomes" id="UP000270094"/>
    </source>
</evidence>
<dbReference type="EMBL" id="UYYB01096200">
    <property type="protein sequence ID" value="VDM76015.1"/>
    <property type="molecule type" value="Genomic_DNA"/>
</dbReference>
<evidence type="ECO:0000313" key="2">
    <source>
        <dbReference type="EMBL" id="VDM76015.1"/>
    </source>
</evidence>
<protein>
    <submittedName>
        <fullName evidence="2">Uncharacterized protein</fullName>
    </submittedName>
</protein>
<dbReference type="AlphaFoldDB" id="A0A3P7KZZ3"/>
<reference evidence="2 3" key="1">
    <citation type="submission" date="2018-11" db="EMBL/GenBank/DDBJ databases">
        <authorList>
            <consortium name="Pathogen Informatics"/>
        </authorList>
    </citation>
    <scope>NUCLEOTIDE SEQUENCE [LARGE SCALE GENOMIC DNA]</scope>
</reference>
<organism evidence="2 3">
    <name type="scientific">Strongylus vulgaris</name>
    <name type="common">Blood worm</name>
    <dbReference type="NCBI Taxonomy" id="40348"/>
    <lineage>
        <taxon>Eukaryota</taxon>
        <taxon>Metazoa</taxon>
        <taxon>Ecdysozoa</taxon>
        <taxon>Nematoda</taxon>
        <taxon>Chromadorea</taxon>
        <taxon>Rhabditida</taxon>
        <taxon>Rhabditina</taxon>
        <taxon>Rhabditomorpha</taxon>
        <taxon>Strongyloidea</taxon>
        <taxon>Strongylidae</taxon>
        <taxon>Strongylus</taxon>
    </lineage>
</organism>
<gene>
    <name evidence="2" type="ORF">SVUK_LOCUS11013</name>
</gene>
<evidence type="ECO:0000256" key="1">
    <source>
        <dbReference type="SAM" id="MobiDB-lite"/>
    </source>
</evidence>
<accession>A0A3P7KZZ3</accession>
<feature type="region of interest" description="Disordered" evidence="1">
    <location>
        <begin position="1"/>
        <end position="37"/>
    </location>
</feature>
<keyword evidence="3" id="KW-1185">Reference proteome</keyword>
<sequence length="37" mass="4152">MHDLNEALDDLPEQNSYAAFSEESHHHAGNINFKAKA</sequence>
<dbReference type="Proteomes" id="UP000270094">
    <property type="component" value="Unassembled WGS sequence"/>
</dbReference>
<name>A0A3P7KZZ3_STRVU</name>